<dbReference type="PROSITE" id="PS50110">
    <property type="entry name" value="RESPONSE_REGULATORY"/>
    <property type="match status" value="1"/>
</dbReference>
<name>A0A5R9PI59_9GAMM</name>
<dbReference type="InterPro" id="IPR052340">
    <property type="entry name" value="RNase_Y/CdgJ"/>
</dbReference>
<evidence type="ECO:0000259" key="2">
    <source>
        <dbReference type="PROSITE" id="PS50110"/>
    </source>
</evidence>
<gene>
    <name evidence="4" type="ORF">E5S66_03995</name>
</gene>
<dbReference type="PANTHER" id="PTHR33525:SF6">
    <property type="entry name" value="HDOD DOMAIN-CONTAINING PROTEIN"/>
    <property type="match status" value="1"/>
</dbReference>
<dbReference type="SUPFAM" id="SSF109604">
    <property type="entry name" value="HD-domain/PDEase-like"/>
    <property type="match status" value="1"/>
</dbReference>
<dbReference type="InterPro" id="IPR011006">
    <property type="entry name" value="CheY-like_superfamily"/>
</dbReference>
<dbReference type="InterPro" id="IPR001789">
    <property type="entry name" value="Sig_transdc_resp-reg_receiver"/>
</dbReference>
<evidence type="ECO:0000313" key="4">
    <source>
        <dbReference type="EMBL" id="TLX23189.1"/>
    </source>
</evidence>
<dbReference type="EMBL" id="SROY01000001">
    <property type="protein sequence ID" value="TLX23189.1"/>
    <property type="molecule type" value="Genomic_DNA"/>
</dbReference>
<dbReference type="Gene3D" id="1.10.3210.10">
    <property type="entry name" value="Hypothetical protein af1432"/>
    <property type="match status" value="1"/>
</dbReference>
<dbReference type="SUPFAM" id="SSF52172">
    <property type="entry name" value="CheY-like"/>
    <property type="match status" value="1"/>
</dbReference>
<dbReference type="STRING" id="1123377.GCA_000423885_02388"/>
<comment type="caution">
    <text evidence="4">The sequence shown here is derived from an EMBL/GenBank/DDBJ whole genome shotgun (WGS) entry which is preliminary data.</text>
</comment>
<sequence length="442" mass="47607">MMAKVRRRAASIATSDIAKLYRRGQHGRSGAGPARVSRFVDACRRRQRRLRANPPPCSRRPGESRSEGVVVHIVIVGEDAARAAEFEGLLADFGLDWDIAWLPEGVQVEAGMPAFDVFVCGLSPGAMSGPEMLARVAALYPQAVRILLLDQSPNEASVDIAQGLECAHRVLGRPLDPGELVAAVESVIELRELLDNEALKKTLGRISSLPPPPRLYLQLTRLLRDPEASNQAISQALSQDPAIAAKVLRLCNSAYFSGGREISDMRAAVLRLGHQALLRMVLTIEAFGGGGFGSGKQREEVQDRALRASNLARRLLPGPSAELAATASLLAEVGRLLPGVAAGEEEETNEFGEPKPHYAEAGAYLLGLWGLPMPIVEAVAYQRRPGQMRSGGFWVTGAVHVASALVAGNEPDETYLRSVGMLDKLSQWRDLVEPSALDEEVA</sequence>
<comment type="caution">
    <text evidence="1">Lacks conserved residue(s) required for the propagation of feature annotation.</text>
</comment>
<dbReference type="Pfam" id="PF08668">
    <property type="entry name" value="HDOD"/>
    <property type="match status" value="1"/>
</dbReference>
<evidence type="ECO:0000256" key="1">
    <source>
        <dbReference type="PROSITE-ProRule" id="PRU00169"/>
    </source>
</evidence>
<organism evidence="4 5">
    <name type="scientific">Thermomonas fusca</name>
    <dbReference type="NCBI Taxonomy" id="215690"/>
    <lineage>
        <taxon>Bacteria</taxon>
        <taxon>Pseudomonadati</taxon>
        <taxon>Pseudomonadota</taxon>
        <taxon>Gammaproteobacteria</taxon>
        <taxon>Lysobacterales</taxon>
        <taxon>Lysobacteraceae</taxon>
        <taxon>Thermomonas</taxon>
    </lineage>
</organism>
<dbReference type="GO" id="GO:0000160">
    <property type="term" value="P:phosphorelay signal transduction system"/>
    <property type="evidence" value="ECO:0007669"/>
    <property type="project" value="InterPro"/>
</dbReference>
<feature type="domain" description="HDOD" evidence="3">
    <location>
        <begin position="209"/>
        <end position="385"/>
    </location>
</feature>
<dbReference type="PROSITE" id="PS51833">
    <property type="entry name" value="HDOD"/>
    <property type="match status" value="1"/>
</dbReference>
<evidence type="ECO:0000259" key="3">
    <source>
        <dbReference type="PROSITE" id="PS51833"/>
    </source>
</evidence>
<keyword evidence="5" id="KW-1185">Reference proteome</keyword>
<proteinExistence type="predicted"/>
<evidence type="ECO:0000313" key="5">
    <source>
        <dbReference type="Proteomes" id="UP000308508"/>
    </source>
</evidence>
<reference evidence="4 5" key="1">
    <citation type="submission" date="2019-04" db="EMBL/GenBank/DDBJ databases">
        <authorList>
            <person name="Grouzdev D.S."/>
            <person name="Nazina T.N."/>
        </authorList>
    </citation>
    <scope>NUCLEOTIDE SEQUENCE [LARGE SCALE GENOMIC DNA]</scope>
    <source>
        <strain evidence="4 5">SHC 3-19</strain>
    </source>
</reference>
<accession>A0A5R9PI59</accession>
<dbReference type="InterPro" id="IPR013976">
    <property type="entry name" value="HDOD"/>
</dbReference>
<dbReference type="AlphaFoldDB" id="A0A5R9PI59"/>
<dbReference type="Proteomes" id="UP000308508">
    <property type="component" value="Unassembled WGS sequence"/>
</dbReference>
<feature type="domain" description="Response regulatory" evidence="2">
    <location>
        <begin position="72"/>
        <end position="188"/>
    </location>
</feature>
<protein>
    <submittedName>
        <fullName evidence="4">HDOD domain-containing protein</fullName>
    </submittedName>
</protein>
<dbReference type="PANTHER" id="PTHR33525">
    <property type="match status" value="1"/>
</dbReference>